<dbReference type="KEGG" id="dwd:DSCW_36410"/>
<gene>
    <name evidence="1" type="ORF">DSCW_36410</name>
</gene>
<dbReference type="EMBL" id="AP021875">
    <property type="protein sequence ID" value="BBO76224.1"/>
    <property type="molecule type" value="Genomic_DNA"/>
</dbReference>
<name>A0A5K7ZCP0_9BACT</name>
<protein>
    <submittedName>
        <fullName evidence="1">Uncharacterized protein</fullName>
    </submittedName>
</protein>
<proteinExistence type="predicted"/>
<evidence type="ECO:0000313" key="1">
    <source>
        <dbReference type="EMBL" id="BBO76224.1"/>
    </source>
</evidence>
<dbReference type="Proteomes" id="UP000427769">
    <property type="component" value="Chromosome"/>
</dbReference>
<sequence>MAADVILTVIVNGLPAIGAIPDDFILEKLEAVSAIFARYIENRVGSPFLGVVSGTFSHV</sequence>
<dbReference type="AlphaFoldDB" id="A0A5K7ZCP0"/>
<organism evidence="1 2">
    <name type="scientific">Desulfosarcina widdelii</name>
    <dbReference type="NCBI Taxonomy" id="947919"/>
    <lineage>
        <taxon>Bacteria</taxon>
        <taxon>Pseudomonadati</taxon>
        <taxon>Thermodesulfobacteriota</taxon>
        <taxon>Desulfobacteria</taxon>
        <taxon>Desulfobacterales</taxon>
        <taxon>Desulfosarcinaceae</taxon>
        <taxon>Desulfosarcina</taxon>
    </lineage>
</organism>
<keyword evidence="2" id="KW-1185">Reference proteome</keyword>
<evidence type="ECO:0000313" key="2">
    <source>
        <dbReference type="Proteomes" id="UP000427769"/>
    </source>
</evidence>
<reference evidence="1 2" key="1">
    <citation type="submission" date="2019-11" db="EMBL/GenBank/DDBJ databases">
        <title>Comparative genomics of hydrocarbon-degrading Desulfosarcina strains.</title>
        <authorList>
            <person name="Watanabe M."/>
            <person name="Kojima H."/>
            <person name="Fukui M."/>
        </authorList>
    </citation>
    <scope>NUCLEOTIDE SEQUENCE [LARGE SCALE GENOMIC DNA]</scope>
    <source>
        <strain evidence="1 2">PP31</strain>
    </source>
</reference>
<accession>A0A5K7ZCP0</accession>